<organism evidence="1 2">
    <name type="scientific">Amniculicola lignicola CBS 123094</name>
    <dbReference type="NCBI Taxonomy" id="1392246"/>
    <lineage>
        <taxon>Eukaryota</taxon>
        <taxon>Fungi</taxon>
        <taxon>Dikarya</taxon>
        <taxon>Ascomycota</taxon>
        <taxon>Pezizomycotina</taxon>
        <taxon>Dothideomycetes</taxon>
        <taxon>Pleosporomycetidae</taxon>
        <taxon>Pleosporales</taxon>
        <taxon>Amniculicolaceae</taxon>
        <taxon>Amniculicola</taxon>
    </lineage>
</organism>
<gene>
    <name evidence="1" type="ORF">P154DRAFT_182112</name>
</gene>
<evidence type="ECO:0000313" key="2">
    <source>
        <dbReference type="Proteomes" id="UP000799779"/>
    </source>
</evidence>
<dbReference type="Proteomes" id="UP000799779">
    <property type="component" value="Unassembled WGS sequence"/>
</dbReference>
<protein>
    <submittedName>
        <fullName evidence="1">Uncharacterized protein</fullName>
    </submittedName>
</protein>
<keyword evidence="2" id="KW-1185">Reference proteome</keyword>
<reference evidence="1" key="1">
    <citation type="journal article" date="2020" name="Stud. Mycol.">
        <title>101 Dothideomycetes genomes: a test case for predicting lifestyles and emergence of pathogens.</title>
        <authorList>
            <person name="Haridas S."/>
            <person name="Albert R."/>
            <person name="Binder M."/>
            <person name="Bloem J."/>
            <person name="Labutti K."/>
            <person name="Salamov A."/>
            <person name="Andreopoulos B."/>
            <person name="Baker S."/>
            <person name="Barry K."/>
            <person name="Bills G."/>
            <person name="Bluhm B."/>
            <person name="Cannon C."/>
            <person name="Castanera R."/>
            <person name="Culley D."/>
            <person name="Daum C."/>
            <person name="Ezra D."/>
            <person name="Gonzalez J."/>
            <person name="Henrissat B."/>
            <person name="Kuo A."/>
            <person name="Liang C."/>
            <person name="Lipzen A."/>
            <person name="Lutzoni F."/>
            <person name="Magnuson J."/>
            <person name="Mondo S."/>
            <person name="Nolan M."/>
            <person name="Ohm R."/>
            <person name="Pangilinan J."/>
            <person name="Park H.-J."/>
            <person name="Ramirez L."/>
            <person name="Alfaro M."/>
            <person name="Sun H."/>
            <person name="Tritt A."/>
            <person name="Yoshinaga Y."/>
            <person name="Zwiers L.-H."/>
            <person name="Turgeon B."/>
            <person name="Goodwin S."/>
            <person name="Spatafora J."/>
            <person name="Crous P."/>
            <person name="Grigoriev I."/>
        </authorList>
    </citation>
    <scope>NUCLEOTIDE SEQUENCE</scope>
    <source>
        <strain evidence="1">CBS 123094</strain>
    </source>
</reference>
<dbReference type="AlphaFoldDB" id="A0A6A5WZC8"/>
<evidence type="ECO:0000313" key="1">
    <source>
        <dbReference type="EMBL" id="KAF2007052.1"/>
    </source>
</evidence>
<name>A0A6A5WZC8_9PLEO</name>
<accession>A0A6A5WZC8</accession>
<dbReference type="PROSITE" id="PS51257">
    <property type="entry name" value="PROKAR_LIPOPROTEIN"/>
    <property type="match status" value="1"/>
</dbReference>
<sequence>MPMGIRVSPVARASPASRRWSLLLAGSVACISSSRPSLRNHLSSMDLASPLTRVLLFLPGLSFFNFTANLTLCLNSASTRQMVVGALWAGNHHHRESFFPVRGSTVNGEGGGVWGDTAALWRLQNPPRRHLGICSVSPQPLSKDHRASRTSLQVCADGTDTHPETVINRVRATWDPAGKGLMWQRESRKRGSHTNWPMG</sequence>
<proteinExistence type="predicted"/>
<dbReference type="EMBL" id="ML977558">
    <property type="protein sequence ID" value="KAF2007052.1"/>
    <property type="molecule type" value="Genomic_DNA"/>
</dbReference>